<keyword evidence="3" id="KW-1185">Reference proteome</keyword>
<proteinExistence type="predicted"/>
<evidence type="ECO:0000313" key="3">
    <source>
        <dbReference type="Proteomes" id="UP001054889"/>
    </source>
</evidence>
<feature type="compositionally biased region" description="Low complexity" evidence="1">
    <location>
        <begin position="73"/>
        <end position="99"/>
    </location>
</feature>
<comment type="caution">
    <text evidence="2">The sequence shown here is derived from an EMBL/GenBank/DDBJ whole genome shotgun (WGS) entry which is preliminary data.</text>
</comment>
<accession>A0AAV5D0K0</accession>
<dbReference type="PANTHER" id="PTHR31672">
    <property type="entry name" value="BNACNNG10540D PROTEIN"/>
    <property type="match status" value="1"/>
</dbReference>
<dbReference type="Proteomes" id="UP001054889">
    <property type="component" value="Unassembled WGS sequence"/>
</dbReference>
<evidence type="ECO:0000313" key="2">
    <source>
        <dbReference type="EMBL" id="GJN04134.1"/>
    </source>
</evidence>
<reference evidence="2" key="1">
    <citation type="journal article" date="2018" name="DNA Res.">
        <title>Multiple hybrid de novo genome assembly of finger millet, an orphan allotetraploid crop.</title>
        <authorList>
            <person name="Hatakeyama M."/>
            <person name="Aluri S."/>
            <person name="Balachadran M.T."/>
            <person name="Sivarajan S.R."/>
            <person name="Patrignani A."/>
            <person name="Gruter S."/>
            <person name="Poveda L."/>
            <person name="Shimizu-Inatsugi R."/>
            <person name="Baeten J."/>
            <person name="Francoijs K.J."/>
            <person name="Nataraja K.N."/>
            <person name="Reddy Y.A.N."/>
            <person name="Phadnis S."/>
            <person name="Ravikumar R.L."/>
            <person name="Schlapbach R."/>
            <person name="Sreeman S.M."/>
            <person name="Shimizu K.K."/>
        </authorList>
    </citation>
    <scope>NUCLEOTIDE SEQUENCE</scope>
</reference>
<evidence type="ECO:0000256" key="1">
    <source>
        <dbReference type="SAM" id="MobiDB-lite"/>
    </source>
</evidence>
<protein>
    <submittedName>
        <fullName evidence="2">Uncharacterized protein</fullName>
    </submittedName>
</protein>
<feature type="compositionally biased region" description="Low complexity" evidence="1">
    <location>
        <begin position="52"/>
        <end position="65"/>
    </location>
</feature>
<sequence>MAAGAAAPSIPDNLVPDILLRLPAQYFKKFVSDVNHSSSGVRPWLLALLPSASPTTSSPRSSSASPPLPSSAPAPSASSGATSSTTPASSSNTTAAARPRCFRRDDPPPLPDQTTTTSPRKFRVRLDAVDLRAGETSPIFSFAAPARRDHWRWDPRLIDYTPGSHHERERLVFKDDGAFAVHGSCAGVLLVSYKSATYLVNPARRRWSRTQSGAGGDGVLGFYPHRPSGEFRVLCHVAKSCRRPAPNSGGSSAGPLTQQLMGAVPMRIESPPALVACNLHWLRQGGGDILVFDTVAETARLMRPPPPVVVGHVAAQTLLEIDGKLTMTTVTRGIVNQLTAAELWVLRDYEGDDDSWARQLGPVPLPADEMARLGGGAVAVVSMEGDVVVRCAECVLQCDATGRVRGRYPMEGCRFVGVPHLFKESLVPHAHVDGREVRTGYESIQSPPFFLDIYQDDG</sequence>
<feature type="region of interest" description="Disordered" evidence="1">
    <location>
        <begin position="52"/>
        <end position="121"/>
    </location>
</feature>
<reference evidence="2" key="2">
    <citation type="submission" date="2021-12" db="EMBL/GenBank/DDBJ databases">
        <title>Resequencing data analysis of finger millet.</title>
        <authorList>
            <person name="Hatakeyama M."/>
            <person name="Aluri S."/>
            <person name="Balachadran M.T."/>
            <person name="Sivarajan S.R."/>
            <person name="Poveda L."/>
            <person name="Shimizu-Inatsugi R."/>
            <person name="Schlapbach R."/>
            <person name="Sreeman S.M."/>
            <person name="Shimizu K.K."/>
        </authorList>
    </citation>
    <scope>NUCLEOTIDE SEQUENCE</scope>
</reference>
<dbReference type="EMBL" id="BQKI01000010">
    <property type="protein sequence ID" value="GJN04134.1"/>
    <property type="molecule type" value="Genomic_DNA"/>
</dbReference>
<dbReference type="AlphaFoldDB" id="A0AAV5D0K0"/>
<gene>
    <name evidence="2" type="primary">ga21656</name>
    <name evidence="2" type="ORF">PR202_ga21656</name>
</gene>
<dbReference type="InterPro" id="IPR050796">
    <property type="entry name" value="SCF_F-box_component"/>
</dbReference>
<name>A0AAV5D0K0_ELECO</name>
<organism evidence="2 3">
    <name type="scientific">Eleusine coracana subsp. coracana</name>
    <dbReference type="NCBI Taxonomy" id="191504"/>
    <lineage>
        <taxon>Eukaryota</taxon>
        <taxon>Viridiplantae</taxon>
        <taxon>Streptophyta</taxon>
        <taxon>Embryophyta</taxon>
        <taxon>Tracheophyta</taxon>
        <taxon>Spermatophyta</taxon>
        <taxon>Magnoliopsida</taxon>
        <taxon>Liliopsida</taxon>
        <taxon>Poales</taxon>
        <taxon>Poaceae</taxon>
        <taxon>PACMAD clade</taxon>
        <taxon>Chloridoideae</taxon>
        <taxon>Cynodonteae</taxon>
        <taxon>Eleusininae</taxon>
        <taxon>Eleusine</taxon>
    </lineage>
</organism>